<organism evidence="9 10">
    <name type="scientific">Aquibacillus albus</name>
    <dbReference type="NCBI Taxonomy" id="1168171"/>
    <lineage>
        <taxon>Bacteria</taxon>
        <taxon>Bacillati</taxon>
        <taxon>Bacillota</taxon>
        <taxon>Bacilli</taxon>
        <taxon>Bacillales</taxon>
        <taxon>Bacillaceae</taxon>
        <taxon>Aquibacillus</taxon>
    </lineage>
</organism>
<evidence type="ECO:0000256" key="1">
    <source>
        <dbReference type="ARBA" id="ARBA00004202"/>
    </source>
</evidence>
<keyword evidence="10" id="KW-1185">Reference proteome</keyword>
<evidence type="ECO:0000256" key="4">
    <source>
        <dbReference type="ARBA" id="ARBA00022475"/>
    </source>
</evidence>
<comment type="subcellular location">
    <subcellularLocation>
        <location evidence="1">Cell membrane</location>
        <topology evidence="1">Peripheral membrane protein</topology>
    </subcellularLocation>
</comment>
<evidence type="ECO:0000256" key="2">
    <source>
        <dbReference type="ARBA" id="ARBA00005417"/>
    </source>
</evidence>
<dbReference type="InterPro" id="IPR003593">
    <property type="entry name" value="AAA+_ATPase"/>
</dbReference>
<reference evidence="9 10" key="1">
    <citation type="submission" date="2021-01" db="EMBL/GenBank/DDBJ databases">
        <title>Genomic Encyclopedia of Type Strains, Phase IV (KMG-IV): sequencing the most valuable type-strain genomes for metagenomic binning, comparative biology and taxonomic classification.</title>
        <authorList>
            <person name="Goeker M."/>
        </authorList>
    </citation>
    <scope>NUCLEOTIDE SEQUENCE [LARGE SCALE GENOMIC DNA]</scope>
    <source>
        <strain evidence="9 10">DSM 23711</strain>
    </source>
</reference>
<keyword evidence="4" id="KW-1003">Cell membrane</keyword>
<dbReference type="SMART" id="SM00382">
    <property type="entry name" value="AAA"/>
    <property type="match status" value="1"/>
</dbReference>
<dbReference type="SUPFAM" id="SSF52540">
    <property type="entry name" value="P-loop containing nucleoside triphosphate hydrolases"/>
    <property type="match status" value="1"/>
</dbReference>
<dbReference type="InterPro" id="IPR017871">
    <property type="entry name" value="ABC_transporter-like_CS"/>
</dbReference>
<dbReference type="PROSITE" id="PS50893">
    <property type="entry name" value="ABC_TRANSPORTER_2"/>
    <property type="match status" value="1"/>
</dbReference>
<name>A0ABS2MWV3_9BACI</name>
<keyword evidence="7" id="KW-0472">Membrane</keyword>
<sequence length="350" mass="38877">MSEHSQLEVKNLHVGFQKKKTFTTILNGVDFSVEKGETLCIVGESGCGKSLTSLSVMGLLPKTGKVTEGQILFDGEDLTEKSQKQMSKIRGNDISMIFQEPMTSLNPVHTVGKQIAEVVQLHEKISKKKAMEKAVDMLKLVGIPSPEQRVYSYPHELSGGMRQRVMIAMALACNPKLLIADEPTTALDVTIQAQILDLMNSLKNDFDMSIVMITHDLGVVSEVADKVLVMYAGKVVEYSDVKSLFNNPQHPYTKGLIESIPKLTEETEELPIIPGSVPNPDNMPRGCRFATRCPHAQPTCFNEVPPLIETESNHKASCWMFDQRWEEIKKEGEAYASRKETAATTEPVRN</sequence>
<comment type="caution">
    <text evidence="9">The sequence shown here is derived from an EMBL/GenBank/DDBJ whole genome shotgun (WGS) entry which is preliminary data.</text>
</comment>
<keyword evidence="3" id="KW-0813">Transport</keyword>
<dbReference type="PROSITE" id="PS00211">
    <property type="entry name" value="ABC_TRANSPORTER_1"/>
    <property type="match status" value="1"/>
</dbReference>
<proteinExistence type="inferred from homology"/>
<dbReference type="PANTHER" id="PTHR43297">
    <property type="entry name" value="OLIGOPEPTIDE TRANSPORT ATP-BINDING PROTEIN APPD"/>
    <property type="match status" value="1"/>
</dbReference>
<evidence type="ECO:0000256" key="3">
    <source>
        <dbReference type="ARBA" id="ARBA00022448"/>
    </source>
</evidence>
<comment type="similarity">
    <text evidence="2">Belongs to the ABC transporter superfamily.</text>
</comment>
<evidence type="ECO:0000256" key="6">
    <source>
        <dbReference type="ARBA" id="ARBA00022840"/>
    </source>
</evidence>
<dbReference type="RefSeq" id="WP_204497782.1">
    <property type="nucleotide sequence ID" value="NZ_JAFBDR010000003.1"/>
</dbReference>
<evidence type="ECO:0000256" key="5">
    <source>
        <dbReference type="ARBA" id="ARBA00022741"/>
    </source>
</evidence>
<feature type="domain" description="ABC transporter" evidence="8">
    <location>
        <begin position="7"/>
        <end position="257"/>
    </location>
</feature>
<evidence type="ECO:0000259" key="8">
    <source>
        <dbReference type="PROSITE" id="PS50893"/>
    </source>
</evidence>
<dbReference type="EMBL" id="JAFBDR010000003">
    <property type="protein sequence ID" value="MBM7570365.1"/>
    <property type="molecule type" value="Genomic_DNA"/>
</dbReference>
<gene>
    <name evidence="9" type="ORF">JOC48_000843</name>
</gene>
<dbReference type="InterPro" id="IPR013563">
    <property type="entry name" value="Oligopep_ABC_C"/>
</dbReference>
<dbReference type="Proteomes" id="UP001296943">
    <property type="component" value="Unassembled WGS sequence"/>
</dbReference>
<dbReference type="Pfam" id="PF08352">
    <property type="entry name" value="oligo_HPY"/>
    <property type="match status" value="1"/>
</dbReference>
<evidence type="ECO:0000313" key="9">
    <source>
        <dbReference type="EMBL" id="MBM7570365.1"/>
    </source>
</evidence>
<protein>
    <submittedName>
        <fullName evidence="9">Oligopeptide/dipeptide ABC transporter ATP-binding protein</fullName>
    </submittedName>
</protein>
<dbReference type="NCBIfam" id="TIGR01727">
    <property type="entry name" value="oligo_HPY"/>
    <property type="match status" value="1"/>
</dbReference>
<dbReference type="InterPro" id="IPR027417">
    <property type="entry name" value="P-loop_NTPase"/>
</dbReference>
<dbReference type="PANTHER" id="PTHR43297:SF2">
    <property type="entry name" value="DIPEPTIDE TRANSPORT ATP-BINDING PROTEIN DPPD"/>
    <property type="match status" value="1"/>
</dbReference>
<evidence type="ECO:0000256" key="7">
    <source>
        <dbReference type="ARBA" id="ARBA00023136"/>
    </source>
</evidence>
<evidence type="ECO:0000313" key="10">
    <source>
        <dbReference type="Proteomes" id="UP001296943"/>
    </source>
</evidence>
<dbReference type="GO" id="GO:0005524">
    <property type="term" value="F:ATP binding"/>
    <property type="evidence" value="ECO:0007669"/>
    <property type="project" value="UniProtKB-KW"/>
</dbReference>
<dbReference type="Gene3D" id="3.40.50.300">
    <property type="entry name" value="P-loop containing nucleotide triphosphate hydrolases"/>
    <property type="match status" value="1"/>
</dbReference>
<keyword evidence="5" id="KW-0547">Nucleotide-binding</keyword>
<dbReference type="Pfam" id="PF00005">
    <property type="entry name" value="ABC_tran"/>
    <property type="match status" value="1"/>
</dbReference>
<dbReference type="InterPro" id="IPR003439">
    <property type="entry name" value="ABC_transporter-like_ATP-bd"/>
</dbReference>
<dbReference type="InterPro" id="IPR050388">
    <property type="entry name" value="ABC_Ni/Peptide_Import"/>
</dbReference>
<keyword evidence="6 9" id="KW-0067">ATP-binding</keyword>
<dbReference type="CDD" id="cd03257">
    <property type="entry name" value="ABC_NikE_OppD_transporters"/>
    <property type="match status" value="1"/>
</dbReference>
<accession>A0ABS2MWV3</accession>